<protein>
    <submittedName>
        <fullName evidence="1">Uncharacterized protein</fullName>
    </submittedName>
</protein>
<dbReference type="EMBL" id="JAPPUY010000003">
    <property type="protein sequence ID" value="MCY4745674.1"/>
    <property type="molecule type" value="Genomic_DNA"/>
</dbReference>
<name>A0ACC6CBN5_9BURK</name>
<organism evidence="1 2">
    <name type="scientific">Roseateles hydrophilus</name>
    <dbReference type="NCBI Taxonomy" id="2975054"/>
    <lineage>
        <taxon>Bacteria</taxon>
        <taxon>Pseudomonadati</taxon>
        <taxon>Pseudomonadota</taxon>
        <taxon>Betaproteobacteria</taxon>
        <taxon>Burkholderiales</taxon>
        <taxon>Sphaerotilaceae</taxon>
        <taxon>Roseateles</taxon>
    </lineage>
</organism>
<comment type="caution">
    <text evidence="1">The sequence shown here is derived from an EMBL/GenBank/DDBJ whole genome shotgun (WGS) entry which is preliminary data.</text>
</comment>
<evidence type="ECO:0000313" key="1">
    <source>
        <dbReference type="EMBL" id="MCY4745674.1"/>
    </source>
</evidence>
<gene>
    <name evidence="1" type="ORF">NYO99_11885</name>
</gene>
<dbReference type="Proteomes" id="UP001076464">
    <property type="component" value="Unassembled WGS sequence"/>
</dbReference>
<sequence length="216" mass="24411">MNILHESRAGLKSQRGKKWSERLGAKRLGMRKMARAAFEGVGALYEQQLINSERSLQAAMWHELRQRFEAEGKSTFKIYVEPRIRLPKEGRLDSRTIIPDLVVCNDRSVIAVIELKFSPKGAPGSAKDFASFERMSIQHDLVKVQHTRWFGEKPVSKPYPFANSVLFVWAAVGKRTSRAGSQPDLELLPGKNAMFMRMFLNTANGTISCDRGGEEE</sequence>
<reference evidence="1" key="1">
    <citation type="submission" date="2022-08" db="EMBL/GenBank/DDBJ databases">
        <title>Genome sequencing of Pelomonas sp. UHG3.</title>
        <authorList>
            <person name="So Y."/>
        </authorList>
    </citation>
    <scope>NUCLEOTIDE SEQUENCE</scope>
    <source>
        <strain evidence="1">UHG3</strain>
    </source>
</reference>
<proteinExistence type="predicted"/>
<evidence type="ECO:0000313" key="2">
    <source>
        <dbReference type="Proteomes" id="UP001076464"/>
    </source>
</evidence>
<keyword evidence="2" id="KW-1185">Reference proteome</keyword>
<accession>A0ACC6CBN5</accession>